<accession>A0A0G0ZH92</accession>
<proteinExistence type="inferred from homology"/>
<dbReference type="CDD" id="cd12107">
    <property type="entry name" value="Hemerythrin"/>
    <property type="match status" value="1"/>
</dbReference>
<dbReference type="EMBL" id="LCDG01000003">
    <property type="protein sequence ID" value="KKS48082.1"/>
    <property type="molecule type" value="Genomic_DNA"/>
</dbReference>
<organism evidence="5 6">
    <name type="scientific">Candidatus Nomurabacteria bacterium GW2011_GWC2_42_20</name>
    <dbReference type="NCBI Taxonomy" id="1618756"/>
    <lineage>
        <taxon>Bacteria</taxon>
        <taxon>Candidatus Nomuraibacteriota</taxon>
    </lineage>
</organism>
<dbReference type="Pfam" id="PF01814">
    <property type="entry name" value="Hemerythrin"/>
    <property type="match status" value="1"/>
</dbReference>
<evidence type="ECO:0000313" key="6">
    <source>
        <dbReference type="Proteomes" id="UP000034704"/>
    </source>
</evidence>
<keyword evidence="3" id="KW-0408">Iron</keyword>
<dbReference type="AlphaFoldDB" id="A0A0G0ZH92"/>
<dbReference type="STRING" id="1618756.UV12_C0003G0041"/>
<dbReference type="InterPro" id="IPR035938">
    <property type="entry name" value="Hemerythrin-like_sf"/>
</dbReference>
<evidence type="ECO:0000256" key="3">
    <source>
        <dbReference type="ARBA" id="ARBA00023004"/>
    </source>
</evidence>
<dbReference type="InterPro" id="IPR012312">
    <property type="entry name" value="Hemerythrin-like"/>
</dbReference>
<dbReference type="NCBIfam" id="TIGR02481">
    <property type="entry name" value="hemeryth_dom"/>
    <property type="match status" value="1"/>
</dbReference>
<evidence type="ECO:0000259" key="4">
    <source>
        <dbReference type="Pfam" id="PF01814"/>
    </source>
</evidence>
<comment type="caution">
    <text evidence="5">The sequence shown here is derived from an EMBL/GenBank/DDBJ whole genome shotgun (WGS) entry which is preliminary data.</text>
</comment>
<evidence type="ECO:0000256" key="2">
    <source>
        <dbReference type="ARBA" id="ARBA00022723"/>
    </source>
</evidence>
<reference evidence="5 6" key="1">
    <citation type="journal article" date="2015" name="Nature">
        <title>rRNA introns, odd ribosomes, and small enigmatic genomes across a large radiation of phyla.</title>
        <authorList>
            <person name="Brown C.T."/>
            <person name="Hug L.A."/>
            <person name="Thomas B.C."/>
            <person name="Sharon I."/>
            <person name="Castelle C.J."/>
            <person name="Singh A."/>
            <person name="Wilkins M.J."/>
            <person name="Williams K.H."/>
            <person name="Banfield J.F."/>
        </authorList>
    </citation>
    <scope>NUCLEOTIDE SEQUENCE [LARGE SCALE GENOMIC DNA]</scope>
</reference>
<sequence length="137" mass="16272">MNDLIAWRESYNLGISEIDPQHQKLIGIINKLYNAMRASTEKEEMQTILKELTDYADYHFSTEEKHFEEFNYVDKVPHTKSHDAYKEKIAQFSKSYESNESNTLPFDLMDYLGSWWTGHILGEDRKYVECFHEHGLK</sequence>
<dbReference type="InterPro" id="IPR016131">
    <property type="entry name" value="Haemerythrin_Fe_BS"/>
</dbReference>
<dbReference type="PANTHER" id="PTHR37164:SF1">
    <property type="entry name" value="BACTERIOHEMERYTHRIN"/>
    <property type="match status" value="1"/>
</dbReference>
<dbReference type="InterPro" id="IPR050669">
    <property type="entry name" value="Hemerythrin"/>
</dbReference>
<dbReference type="InterPro" id="IPR012827">
    <property type="entry name" value="Hemerythrin_metal-bd"/>
</dbReference>
<feature type="domain" description="Hemerythrin-like" evidence="4">
    <location>
        <begin position="14"/>
        <end position="128"/>
    </location>
</feature>
<dbReference type="Proteomes" id="UP000034704">
    <property type="component" value="Unassembled WGS sequence"/>
</dbReference>
<keyword evidence="2" id="KW-0479">Metal-binding</keyword>
<dbReference type="GO" id="GO:0046872">
    <property type="term" value="F:metal ion binding"/>
    <property type="evidence" value="ECO:0007669"/>
    <property type="project" value="UniProtKB-KW"/>
</dbReference>
<protein>
    <submittedName>
        <fullName evidence="5">Hemerythrin-like protein metal-binding protein</fullName>
    </submittedName>
</protein>
<evidence type="ECO:0000313" key="5">
    <source>
        <dbReference type="EMBL" id="KKS48082.1"/>
    </source>
</evidence>
<gene>
    <name evidence="5" type="ORF">UV12_C0003G0041</name>
</gene>
<dbReference type="PROSITE" id="PS00550">
    <property type="entry name" value="HEMERYTHRINS"/>
    <property type="match status" value="1"/>
</dbReference>
<comment type="similarity">
    <text evidence="1">Belongs to the hemerythrin family.</text>
</comment>
<dbReference type="PANTHER" id="PTHR37164">
    <property type="entry name" value="BACTERIOHEMERYTHRIN"/>
    <property type="match status" value="1"/>
</dbReference>
<dbReference type="Gene3D" id="1.20.120.50">
    <property type="entry name" value="Hemerythrin-like"/>
    <property type="match status" value="1"/>
</dbReference>
<evidence type="ECO:0000256" key="1">
    <source>
        <dbReference type="ARBA" id="ARBA00010587"/>
    </source>
</evidence>
<dbReference type="SUPFAM" id="SSF47188">
    <property type="entry name" value="Hemerythrin-like"/>
    <property type="match status" value="1"/>
</dbReference>
<dbReference type="NCBIfam" id="NF033749">
    <property type="entry name" value="bact_hemeryth"/>
    <property type="match status" value="1"/>
</dbReference>
<name>A0A0G0ZH92_9BACT</name>